<feature type="domain" description="Acyl-CoA dehydrogenase C-terminal" evidence="5">
    <location>
        <begin position="247"/>
        <end position="366"/>
    </location>
</feature>
<evidence type="ECO:0000256" key="1">
    <source>
        <dbReference type="ARBA" id="ARBA00022630"/>
    </source>
</evidence>
<keyword evidence="7" id="KW-1185">Reference proteome</keyword>
<dbReference type="InterPro" id="IPR037069">
    <property type="entry name" value="AcylCoA_DH/ox_N_sf"/>
</dbReference>
<organism evidence="6 7">
    <name type="scientific">Kaistia dalseonensis</name>
    <dbReference type="NCBI Taxonomy" id="410840"/>
    <lineage>
        <taxon>Bacteria</taxon>
        <taxon>Pseudomonadati</taxon>
        <taxon>Pseudomonadota</taxon>
        <taxon>Alphaproteobacteria</taxon>
        <taxon>Hyphomicrobiales</taxon>
        <taxon>Kaistiaceae</taxon>
        <taxon>Kaistia</taxon>
    </lineage>
</organism>
<dbReference type="InterPro" id="IPR009100">
    <property type="entry name" value="AcylCoA_DH/oxidase_NM_dom_sf"/>
</dbReference>
<dbReference type="Pfam" id="PF02771">
    <property type="entry name" value="Acyl-CoA_dh_N"/>
    <property type="match status" value="1"/>
</dbReference>
<dbReference type="Pfam" id="PF02770">
    <property type="entry name" value="Acyl-CoA_dh_M"/>
    <property type="match status" value="1"/>
</dbReference>
<dbReference type="InterPro" id="IPR052547">
    <property type="entry name" value="Mito_Isobutyryl-CoADH"/>
</dbReference>
<name>A0ABU0H1T7_9HYPH</name>
<dbReference type="EMBL" id="JAUSVO010000001">
    <property type="protein sequence ID" value="MDQ0436263.1"/>
    <property type="molecule type" value="Genomic_DNA"/>
</dbReference>
<dbReference type="Gene3D" id="1.20.140.10">
    <property type="entry name" value="Butyryl-CoA Dehydrogenase, subunit A, domain 3"/>
    <property type="match status" value="1"/>
</dbReference>
<dbReference type="SUPFAM" id="SSF56645">
    <property type="entry name" value="Acyl-CoA dehydrogenase NM domain-like"/>
    <property type="match status" value="1"/>
</dbReference>
<accession>A0ABU0H1T7</accession>
<reference evidence="6 7" key="1">
    <citation type="submission" date="2023-07" db="EMBL/GenBank/DDBJ databases">
        <title>Genomic Encyclopedia of Type Strains, Phase IV (KMG-IV): sequencing the most valuable type-strain genomes for metagenomic binning, comparative biology and taxonomic classification.</title>
        <authorList>
            <person name="Goeker M."/>
        </authorList>
    </citation>
    <scope>NUCLEOTIDE SEQUENCE [LARGE SCALE GENOMIC DNA]</scope>
    <source>
        <strain evidence="6 7">B6-8</strain>
    </source>
</reference>
<dbReference type="RefSeq" id="WP_266347190.1">
    <property type="nucleotide sequence ID" value="NZ_JAPKNG010000001.1"/>
</dbReference>
<dbReference type="Gene3D" id="1.10.540.10">
    <property type="entry name" value="Acyl-CoA dehydrogenase/oxidase, N-terminal domain"/>
    <property type="match status" value="1"/>
</dbReference>
<dbReference type="InterPro" id="IPR046373">
    <property type="entry name" value="Acyl-CoA_Oxase/DH_mid-dom_sf"/>
</dbReference>
<evidence type="ECO:0000313" key="7">
    <source>
        <dbReference type="Proteomes" id="UP001241603"/>
    </source>
</evidence>
<dbReference type="Proteomes" id="UP001241603">
    <property type="component" value="Unassembled WGS sequence"/>
</dbReference>
<protein>
    <submittedName>
        <fullName evidence="6">Alkylation response protein AidB-like acyl-CoA dehydrogenase</fullName>
    </submittedName>
</protein>
<dbReference type="PANTHER" id="PTHR43831">
    <property type="entry name" value="ISOBUTYRYL-COA DEHYDROGENASE"/>
    <property type="match status" value="1"/>
</dbReference>
<gene>
    <name evidence="6" type="ORF">QO014_000633</name>
</gene>
<evidence type="ECO:0000313" key="6">
    <source>
        <dbReference type="EMBL" id="MDQ0436263.1"/>
    </source>
</evidence>
<evidence type="ECO:0000259" key="3">
    <source>
        <dbReference type="Pfam" id="PF02770"/>
    </source>
</evidence>
<dbReference type="Pfam" id="PF08028">
    <property type="entry name" value="Acyl-CoA_dh_2"/>
    <property type="match status" value="1"/>
</dbReference>
<proteinExistence type="predicted"/>
<feature type="domain" description="Acyl-CoA oxidase/dehydrogenase middle" evidence="3">
    <location>
        <begin position="123"/>
        <end position="216"/>
    </location>
</feature>
<dbReference type="SUPFAM" id="SSF47203">
    <property type="entry name" value="Acyl-CoA dehydrogenase C-terminal domain-like"/>
    <property type="match status" value="1"/>
</dbReference>
<dbReference type="PIRSF" id="PIRSF016578">
    <property type="entry name" value="HsaA"/>
    <property type="match status" value="1"/>
</dbReference>
<keyword evidence="2" id="KW-0560">Oxidoreductase</keyword>
<evidence type="ECO:0000259" key="4">
    <source>
        <dbReference type="Pfam" id="PF02771"/>
    </source>
</evidence>
<dbReference type="InterPro" id="IPR013107">
    <property type="entry name" value="Acyl-CoA_DH_C"/>
</dbReference>
<comment type="caution">
    <text evidence="6">The sequence shown here is derived from an EMBL/GenBank/DDBJ whole genome shotgun (WGS) entry which is preliminary data.</text>
</comment>
<dbReference type="InterPro" id="IPR013786">
    <property type="entry name" value="AcylCoA_DH/ox_N"/>
</dbReference>
<dbReference type="PANTHER" id="PTHR43831:SF1">
    <property type="entry name" value="ISOBUTYRYL-COA DEHYDROGENASE, MITOCHONDRIAL"/>
    <property type="match status" value="1"/>
</dbReference>
<dbReference type="Gene3D" id="2.40.110.10">
    <property type="entry name" value="Butyryl-CoA Dehydrogenase, subunit A, domain 2"/>
    <property type="match status" value="1"/>
</dbReference>
<sequence>MNSHVADHDTFIGKARVLADRFAQTAAHHDVTGEFPAANFQALFEAGLLSIPAAKAYGGPGRGLVDAQAVISEIARGEPSTALVLAMNYLQFATIARSPQWPPHLAEALVRRSLEKPTLLNAAQAEPSVGSPSHGALPETRARLVDGAWRITGRKSYVTGQPGLTYAAILAVTEEENPRLSHLLVPLDAPGITVIKTWDTAGMRATASHDVVLDDVAVPFDHLLDEVPASAGVKRDETGMAWAFTLIASVYDGVARSARDWIVDFVKNRVPGSLGAPLSTVPRIRDGIGDIEVRLIANARLLRSIADDVDAGLPVGPAAASVKHVVIENAFAITSLALELGGNPGIARTSPLERHHRDAVAGRAHAPQSNLIRGIAARAVLG</sequence>
<dbReference type="InterPro" id="IPR036250">
    <property type="entry name" value="AcylCo_DH-like_C"/>
</dbReference>
<dbReference type="InterPro" id="IPR006091">
    <property type="entry name" value="Acyl-CoA_Oxase/DH_mid-dom"/>
</dbReference>
<dbReference type="CDD" id="cd00567">
    <property type="entry name" value="ACAD"/>
    <property type="match status" value="1"/>
</dbReference>
<keyword evidence="1" id="KW-0285">Flavoprotein</keyword>
<evidence type="ECO:0000256" key="2">
    <source>
        <dbReference type="ARBA" id="ARBA00023002"/>
    </source>
</evidence>
<feature type="domain" description="Acyl-CoA dehydrogenase/oxidase N-terminal" evidence="4">
    <location>
        <begin position="15"/>
        <end position="89"/>
    </location>
</feature>
<evidence type="ECO:0000259" key="5">
    <source>
        <dbReference type="Pfam" id="PF08028"/>
    </source>
</evidence>